<dbReference type="InterPro" id="IPR006076">
    <property type="entry name" value="FAD-dep_OxRdtase"/>
</dbReference>
<dbReference type="Pfam" id="PF01266">
    <property type="entry name" value="DAO"/>
    <property type="match status" value="1"/>
</dbReference>
<feature type="domain" description="FAD dependent oxidoreductase" evidence="2">
    <location>
        <begin position="35"/>
        <end position="391"/>
    </location>
</feature>
<dbReference type="GO" id="GO:0016491">
    <property type="term" value="F:oxidoreductase activity"/>
    <property type="evidence" value="ECO:0007669"/>
    <property type="project" value="UniProtKB-KW"/>
</dbReference>
<dbReference type="EMBL" id="LT629750">
    <property type="protein sequence ID" value="SDT53243.1"/>
    <property type="molecule type" value="Genomic_DNA"/>
</dbReference>
<protein>
    <submittedName>
        <fullName evidence="3">Glycine/D-amino acid oxidase</fullName>
    </submittedName>
</protein>
<organism evidence="3 4">
    <name type="scientific">Bradyrhizobium canariense</name>
    <dbReference type="NCBI Taxonomy" id="255045"/>
    <lineage>
        <taxon>Bacteria</taxon>
        <taxon>Pseudomonadati</taxon>
        <taxon>Pseudomonadota</taxon>
        <taxon>Alphaproteobacteria</taxon>
        <taxon>Hyphomicrobiales</taxon>
        <taxon>Nitrobacteraceae</taxon>
        <taxon>Bradyrhizobium</taxon>
    </lineage>
</organism>
<dbReference type="InterPro" id="IPR036188">
    <property type="entry name" value="FAD/NAD-bd_sf"/>
</dbReference>
<keyword evidence="4" id="KW-1185">Reference proteome</keyword>
<dbReference type="PANTHER" id="PTHR13847:SF281">
    <property type="entry name" value="FAD DEPENDENT OXIDOREDUCTASE DOMAIN-CONTAINING PROTEIN"/>
    <property type="match status" value="1"/>
</dbReference>
<dbReference type="Gene3D" id="3.30.9.10">
    <property type="entry name" value="D-Amino Acid Oxidase, subunit A, domain 2"/>
    <property type="match status" value="1"/>
</dbReference>
<accession>A0A1H2B4Z6</accession>
<dbReference type="Proteomes" id="UP000243904">
    <property type="component" value="Chromosome I"/>
</dbReference>
<dbReference type="GO" id="GO:0005737">
    <property type="term" value="C:cytoplasm"/>
    <property type="evidence" value="ECO:0007669"/>
    <property type="project" value="TreeGrafter"/>
</dbReference>
<proteinExistence type="predicted"/>
<keyword evidence="1" id="KW-0560">Oxidoreductase</keyword>
<gene>
    <name evidence="3" type="ORF">SAMN05444158_6794</name>
</gene>
<evidence type="ECO:0000313" key="4">
    <source>
        <dbReference type="Proteomes" id="UP000243904"/>
    </source>
</evidence>
<dbReference type="PANTHER" id="PTHR13847">
    <property type="entry name" value="SARCOSINE DEHYDROGENASE-RELATED"/>
    <property type="match status" value="1"/>
</dbReference>
<evidence type="ECO:0000313" key="3">
    <source>
        <dbReference type="EMBL" id="SDT53243.1"/>
    </source>
</evidence>
<dbReference type="AlphaFoldDB" id="A0A1H2B4Z6"/>
<dbReference type="SUPFAM" id="SSF51905">
    <property type="entry name" value="FAD/NAD(P)-binding domain"/>
    <property type="match status" value="1"/>
</dbReference>
<dbReference type="Gene3D" id="3.50.50.60">
    <property type="entry name" value="FAD/NAD(P)-binding domain"/>
    <property type="match status" value="1"/>
</dbReference>
<dbReference type="RefSeq" id="WP_146690416.1">
    <property type="nucleotide sequence ID" value="NZ_LT629750.1"/>
</dbReference>
<sequence length="434" mass="47002">MPAPVPRAEHPASYWAATRGPGHGFDELTADRETDTLIVGAGFTGLSAAYRLRSMGIDCTVLESSDVGWGASGRNGGMVVPRFKHTFPALAKDYGVRTALDMHCAAHRAVDLIETLVRDEGMDCGFARCGHLTPFVHAHDANRFAADAVWLEKQAGDAVPRLLDRIETEARTGTPFYTGAYFEPRGGAIHPLRFSRQLAAAVARRGGRIHVGTPVLSWSREGASVAVRTPSATVRARRLLLTTNAYTDLTRAGSDLKCRVVPITSSLIATAPLGESARAAILPHGNVVTDAKRLTNYFRISDDGRMIFGGRGGASHKESNRIYRRLTREMAQIYPALADCGIDFRWSGRVAVTLDGLPRVGRLADNVFYAMGYNGRGVALATLFGYMVADLSVGRGSELGPLTDPLTSIPFHAFRVPAKKVIMTYYKVRDTLGI</sequence>
<evidence type="ECO:0000256" key="1">
    <source>
        <dbReference type="ARBA" id="ARBA00023002"/>
    </source>
</evidence>
<reference evidence="4" key="1">
    <citation type="submission" date="2016-10" db="EMBL/GenBank/DDBJ databases">
        <authorList>
            <person name="Varghese N."/>
            <person name="Submissions S."/>
        </authorList>
    </citation>
    <scope>NUCLEOTIDE SEQUENCE [LARGE SCALE GENOMIC DNA]</scope>
    <source>
        <strain evidence="4">GAS369</strain>
    </source>
</reference>
<name>A0A1H2B4Z6_9BRAD</name>
<evidence type="ECO:0000259" key="2">
    <source>
        <dbReference type="Pfam" id="PF01266"/>
    </source>
</evidence>